<accession>A0A2H3B5Z7</accession>
<evidence type="ECO:0000313" key="2">
    <source>
        <dbReference type="EMBL" id="PBK65100.1"/>
    </source>
</evidence>
<keyword evidence="3" id="KW-1185">Reference proteome</keyword>
<proteinExistence type="predicted"/>
<evidence type="ECO:0000256" key="1">
    <source>
        <dbReference type="SAM" id="MobiDB-lite"/>
    </source>
</evidence>
<feature type="region of interest" description="Disordered" evidence="1">
    <location>
        <begin position="94"/>
        <end position="130"/>
    </location>
</feature>
<name>A0A2H3B5Z7_9AGAR</name>
<protein>
    <submittedName>
        <fullName evidence="2">Uncharacterized protein</fullName>
    </submittedName>
</protein>
<dbReference type="AlphaFoldDB" id="A0A2H3B5Z7"/>
<feature type="compositionally biased region" description="Acidic residues" evidence="1">
    <location>
        <begin position="98"/>
        <end position="107"/>
    </location>
</feature>
<feature type="compositionally biased region" description="Pro residues" evidence="1">
    <location>
        <begin position="26"/>
        <end position="52"/>
    </location>
</feature>
<reference evidence="3" key="1">
    <citation type="journal article" date="2017" name="Nat. Ecol. Evol.">
        <title>Genome expansion and lineage-specific genetic innovations in the forest pathogenic fungi Armillaria.</title>
        <authorList>
            <person name="Sipos G."/>
            <person name="Prasanna A.N."/>
            <person name="Walter M.C."/>
            <person name="O'Connor E."/>
            <person name="Balint B."/>
            <person name="Krizsan K."/>
            <person name="Kiss B."/>
            <person name="Hess J."/>
            <person name="Varga T."/>
            <person name="Slot J."/>
            <person name="Riley R."/>
            <person name="Boka B."/>
            <person name="Rigling D."/>
            <person name="Barry K."/>
            <person name="Lee J."/>
            <person name="Mihaltcheva S."/>
            <person name="LaButti K."/>
            <person name="Lipzen A."/>
            <person name="Waldron R."/>
            <person name="Moloney N.M."/>
            <person name="Sperisen C."/>
            <person name="Kredics L."/>
            <person name="Vagvoelgyi C."/>
            <person name="Patrignani A."/>
            <person name="Fitzpatrick D."/>
            <person name="Nagy I."/>
            <person name="Doyle S."/>
            <person name="Anderson J.B."/>
            <person name="Grigoriev I.V."/>
            <person name="Gueldener U."/>
            <person name="Muensterkoetter M."/>
            <person name="Nagy L.G."/>
        </authorList>
    </citation>
    <scope>NUCLEOTIDE SEQUENCE [LARGE SCALE GENOMIC DNA]</scope>
    <source>
        <strain evidence="3">28-4</strain>
    </source>
</reference>
<organism evidence="2 3">
    <name type="scientific">Armillaria solidipes</name>
    <dbReference type="NCBI Taxonomy" id="1076256"/>
    <lineage>
        <taxon>Eukaryota</taxon>
        <taxon>Fungi</taxon>
        <taxon>Dikarya</taxon>
        <taxon>Basidiomycota</taxon>
        <taxon>Agaricomycotina</taxon>
        <taxon>Agaricomycetes</taxon>
        <taxon>Agaricomycetidae</taxon>
        <taxon>Agaricales</taxon>
        <taxon>Marasmiineae</taxon>
        <taxon>Physalacriaceae</taxon>
        <taxon>Armillaria</taxon>
    </lineage>
</organism>
<evidence type="ECO:0000313" key="3">
    <source>
        <dbReference type="Proteomes" id="UP000218334"/>
    </source>
</evidence>
<dbReference type="EMBL" id="KZ293447">
    <property type="protein sequence ID" value="PBK65100.1"/>
    <property type="molecule type" value="Genomic_DNA"/>
</dbReference>
<dbReference type="Proteomes" id="UP000218334">
    <property type="component" value="Unassembled WGS sequence"/>
</dbReference>
<feature type="region of interest" description="Disordered" evidence="1">
    <location>
        <begin position="17"/>
        <end position="61"/>
    </location>
</feature>
<gene>
    <name evidence="2" type="ORF">ARMSODRAFT_1022525</name>
</gene>
<sequence length="193" mass="20182">MSALCGAEPAGALEKTLATGSESSVFPPPAPSTGAAVPPPSAVSSRVPPPAPSTGTSSGTLQDTNVAVSVAAAKGSTYNAFLVGLDAFIGSECREAESEVDANDTPDTETAPLPIVSPSKPADQNLDEPDDETMRVMKPELQEEQLIAHYALLASIGYYRSIISPGSTPESFDHPPCITYDEILRFFSRDAIW</sequence>